<name>A0A6J5QTI7_9CAUD</name>
<gene>
    <name evidence="1" type="ORF">UFOVP1169_16</name>
</gene>
<evidence type="ECO:0000313" key="1">
    <source>
        <dbReference type="EMBL" id="CAB4187853.1"/>
    </source>
</evidence>
<organism evidence="1">
    <name type="scientific">uncultured Caudovirales phage</name>
    <dbReference type="NCBI Taxonomy" id="2100421"/>
    <lineage>
        <taxon>Viruses</taxon>
        <taxon>Duplodnaviria</taxon>
        <taxon>Heunggongvirae</taxon>
        <taxon>Uroviricota</taxon>
        <taxon>Caudoviricetes</taxon>
        <taxon>Peduoviridae</taxon>
        <taxon>Maltschvirus</taxon>
        <taxon>Maltschvirus maltsch</taxon>
    </lineage>
</organism>
<reference evidence="1" key="1">
    <citation type="submission" date="2020-05" db="EMBL/GenBank/DDBJ databases">
        <authorList>
            <person name="Chiriac C."/>
            <person name="Salcher M."/>
            <person name="Ghai R."/>
            <person name="Kavagutti S V."/>
        </authorList>
    </citation>
    <scope>NUCLEOTIDE SEQUENCE</scope>
</reference>
<sequence>MTAASPIARVKIEVTKQMIESARDNATIFWEVPDVVIAEIYRRMRALEPGEHVGVPELTAWKGGR</sequence>
<proteinExistence type="predicted"/>
<accession>A0A6J5QTI7</accession>
<protein>
    <submittedName>
        <fullName evidence="1">Uncharacterized protein</fullName>
    </submittedName>
</protein>
<dbReference type="EMBL" id="LR797114">
    <property type="protein sequence ID" value="CAB4187853.1"/>
    <property type="molecule type" value="Genomic_DNA"/>
</dbReference>